<dbReference type="InterPro" id="IPR017919">
    <property type="entry name" value="TFIIE/TFIIEa_HTH"/>
</dbReference>
<dbReference type="EMBL" id="LR902998">
    <property type="protein sequence ID" value="CAD7251355.1"/>
    <property type="molecule type" value="Genomic_DNA"/>
</dbReference>
<reference evidence="5" key="1">
    <citation type="submission" date="2020-11" db="EMBL/GenBank/DDBJ databases">
        <authorList>
            <person name="Tran Van P."/>
        </authorList>
    </citation>
    <scope>NUCLEOTIDE SEQUENCE</scope>
</reference>
<comment type="similarity">
    <text evidence="1">Belongs to the TFIIE alpha subunit family.</text>
</comment>
<dbReference type="Proteomes" id="UP000677054">
    <property type="component" value="Unassembled WGS sequence"/>
</dbReference>
<protein>
    <recommendedName>
        <fullName evidence="4">HTH TFE/IIEalpha-type domain-containing protein</fullName>
    </recommendedName>
</protein>
<dbReference type="SUPFAM" id="SSF57783">
    <property type="entry name" value="Zinc beta-ribbon"/>
    <property type="match status" value="1"/>
</dbReference>
<dbReference type="InterPro" id="IPR013083">
    <property type="entry name" value="Znf_RING/FYVE/PHD"/>
</dbReference>
<proteinExistence type="inferred from homology"/>
<evidence type="ECO:0000256" key="2">
    <source>
        <dbReference type="ARBA" id="ARBA00023015"/>
    </source>
</evidence>
<accession>A0A7R9FQJ3</accession>
<evidence type="ECO:0000313" key="5">
    <source>
        <dbReference type="EMBL" id="CAD7251355.1"/>
    </source>
</evidence>
<name>A0A7R9FQJ3_9CRUS</name>
<dbReference type="SMART" id="SM00531">
    <property type="entry name" value="TFIIE"/>
    <property type="match status" value="1"/>
</dbReference>
<feature type="non-terminal residue" evidence="5">
    <location>
        <position position="173"/>
    </location>
</feature>
<dbReference type="OrthoDB" id="361102at2759"/>
<keyword evidence="6" id="KW-1185">Reference proteome</keyword>
<keyword evidence="2" id="KW-0805">Transcription regulation</keyword>
<gene>
    <name evidence="5" type="ORF">DSTB1V02_LOCUS11122</name>
</gene>
<dbReference type="GO" id="GO:0006367">
    <property type="term" value="P:transcription initiation at RNA polymerase II promoter"/>
    <property type="evidence" value="ECO:0007669"/>
    <property type="project" value="InterPro"/>
</dbReference>
<dbReference type="InterPro" id="IPR039997">
    <property type="entry name" value="TFE"/>
</dbReference>
<evidence type="ECO:0000313" key="6">
    <source>
        <dbReference type="Proteomes" id="UP000677054"/>
    </source>
</evidence>
<dbReference type="GO" id="GO:0005673">
    <property type="term" value="C:transcription factor TFIIE complex"/>
    <property type="evidence" value="ECO:0007669"/>
    <property type="project" value="TreeGrafter"/>
</dbReference>
<sequence length="173" mass="20225">MDTLLTEVPSSLKQLARLVVRGFYSIEDALIIDMLVRNPCMKDDDICELLKFEKKMLRARIATLKNDKFIQVRLKMETGPDGRAQRVNYYHINYKTFVNVVKYKLDHMRRKMDTKERDETSRASFKCPSCLKTFTDLEVYSYSPKASLFIPSLITALSMHGSMYDFENEINLD</sequence>
<dbReference type="InterPro" id="IPR002853">
    <property type="entry name" value="TFIIE_asu"/>
</dbReference>
<evidence type="ECO:0000256" key="1">
    <source>
        <dbReference type="ARBA" id="ARBA00008947"/>
    </source>
</evidence>
<feature type="domain" description="HTH TFE/IIEalpha-type" evidence="4">
    <location>
        <begin position="12"/>
        <end position="102"/>
    </location>
</feature>
<organism evidence="5">
    <name type="scientific">Darwinula stevensoni</name>
    <dbReference type="NCBI Taxonomy" id="69355"/>
    <lineage>
        <taxon>Eukaryota</taxon>
        <taxon>Metazoa</taxon>
        <taxon>Ecdysozoa</taxon>
        <taxon>Arthropoda</taxon>
        <taxon>Crustacea</taxon>
        <taxon>Oligostraca</taxon>
        <taxon>Ostracoda</taxon>
        <taxon>Podocopa</taxon>
        <taxon>Podocopida</taxon>
        <taxon>Darwinulocopina</taxon>
        <taxon>Darwinuloidea</taxon>
        <taxon>Darwinulidae</taxon>
        <taxon>Darwinula</taxon>
    </lineage>
</organism>
<dbReference type="PANTHER" id="PTHR13097:SF7">
    <property type="entry name" value="GENERAL TRANSCRIPTION FACTOR IIE SUBUNIT 1"/>
    <property type="match status" value="1"/>
</dbReference>
<dbReference type="PANTHER" id="PTHR13097">
    <property type="entry name" value="TRANSCRIPTION INITIATION FACTOR IIE, ALPHA SUBUNIT"/>
    <property type="match status" value="1"/>
</dbReference>
<dbReference type="PROSITE" id="PS51344">
    <property type="entry name" value="HTH_TFE_IIE"/>
    <property type="match status" value="1"/>
</dbReference>
<dbReference type="Gene3D" id="3.30.40.10">
    <property type="entry name" value="Zinc/RING finger domain, C3HC4 (zinc finger)"/>
    <property type="match status" value="1"/>
</dbReference>
<evidence type="ECO:0000256" key="3">
    <source>
        <dbReference type="ARBA" id="ARBA00023163"/>
    </source>
</evidence>
<dbReference type="InterPro" id="IPR024550">
    <property type="entry name" value="TFIIEa/SarR/Rpc3_HTH_dom"/>
</dbReference>
<evidence type="ECO:0000259" key="4">
    <source>
        <dbReference type="PROSITE" id="PS51344"/>
    </source>
</evidence>
<dbReference type="Pfam" id="PF02002">
    <property type="entry name" value="TFIIE_alpha"/>
    <property type="match status" value="1"/>
</dbReference>
<dbReference type="AlphaFoldDB" id="A0A7R9FQJ3"/>
<keyword evidence="3" id="KW-0804">Transcription</keyword>
<dbReference type="EMBL" id="CAJPEV010003481">
    <property type="protein sequence ID" value="CAG0899853.1"/>
    <property type="molecule type" value="Genomic_DNA"/>
</dbReference>